<keyword evidence="3" id="KW-1185">Reference proteome</keyword>
<dbReference type="AlphaFoldDB" id="A0A8X7V6D9"/>
<comment type="caution">
    <text evidence="2">The sequence shown here is derived from an EMBL/GenBank/DDBJ whole genome shotgun (WGS) entry which is preliminary data.</text>
</comment>
<feature type="compositionally biased region" description="Basic and acidic residues" evidence="1">
    <location>
        <begin position="17"/>
        <end position="28"/>
    </location>
</feature>
<evidence type="ECO:0000256" key="1">
    <source>
        <dbReference type="SAM" id="MobiDB-lite"/>
    </source>
</evidence>
<dbReference type="EMBL" id="JAAMPC010000007">
    <property type="protein sequence ID" value="KAG2303887.1"/>
    <property type="molecule type" value="Genomic_DNA"/>
</dbReference>
<accession>A0A8X7V6D9</accession>
<gene>
    <name evidence="2" type="ORF">Bca52824_032538</name>
</gene>
<proteinExistence type="predicted"/>
<name>A0A8X7V6D9_BRACI</name>
<sequence>MPGSPRAILSNEDDESRADGEAAQHGDTEISGLSSTHARVAFIVDADITSYLMMSSVSPGSSTSCADSRSCCCVCNPRPKVVNFHGD</sequence>
<protein>
    <submittedName>
        <fullName evidence="2">Uncharacterized protein</fullName>
    </submittedName>
</protein>
<dbReference type="Proteomes" id="UP000886595">
    <property type="component" value="Unassembled WGS sequence"/>
</dbReference>
<feature type="region of interest" description="Disordered" evidence="1">
    <location>
        <begin position="1"/>
        <end position="31"/>
    </location>
</feature>
<evidence type="ECO:0000313" key="2">
    <source>
        <dbReference type="EMBL" id="KAG2303887.1"/>
    </source>
</evidence>
<organism evidence="2 3">
    <name type="scientific">Brassica carinata</name>
    <name type="common">Ethiopian mustard</name>
    <name type="synonym">Abyssinian cabbage</name>
    <dbReference type="NCBI Taxonomy" id="52824"/>
    <lineage>
        <taxon>Eukaryota</taxon>
        <taxon>Viridiplantae</taxon>
        <taxon>Streptophyta</taxon>
        <taxon>Embryophyta</taxon>
        <taxon>Tracheophyta</taxon>
        <taxon>Spermatophyta</taxon>
        <taxon>Magnoliopsida</taxon>
        <taxon>eudicotyledons</taxon>
        <taxon>Gunneridae</taxon>
        <taxon>Pentapetalae</taxon>
        <taxon>rosids</taxon>
        <taxon>malvids</taxon>
        <taxon>Brassicales</taxon>
        <taxon>Brassicaceae</taxon>
        <taxon>Brassiceae</taxon>
        <taxon>Brassica</taxon>
    </lineage>
</organism>
<dbReference type="OrthoDB" id="275996at2759"/>
<reference evidence="2 3" key="1">
    <citation type="submission" date="2020-02" db="EMBL/GenBank/DDBJ databases">
        <authorList>
            <person name="Ma Q."/>
            <person name="Huang Y."/>
            <person name="Song X."/>
            <person name="Pei D."/>
        </authorList>
    </citation>
    <scope>NUCLEOTIDE SEQUENCE [LARGE SCALE GENOMIC DNA]</scope>
    <source>
        <strain evidence="2">Sxm20200214</strain>
        <tissue evidence="2">Leaf</tissue>
    </source>
</reference>
<evidence type="ECO:0000313" key="3">
    <source>
        <dbReference type="Proteomes" id="UP000886595"/>
    </source>
</evidence>